<sequence>MITSLSLTAWTDDYRRQTQTQIKTSGERWLLSPQKEDRRLNGKIA</sequence>
<dbReference type="AlphaFoldDB" id="A0A921KCS4"/>
<reference evidence="1" key="1">
    <citation type="journal article" date="2021" name="PeerJ">
        <title>Extensive microbial diversity within the chicken gut microbiome revealed by metagenomics and culture.</title>
        <authorList>
            <person name="Gilroy R."/>
            <person name="Ravi A."/>
            <person name="Getino M."/>
            <person name="Pursley I."/>
            <person name="Horton D.L."/>
            <person name="Alikhan N.F."/>
            <person name="Baker D."/>
            <person name="Gharbi K."/>
            <person name="Hall N."/>
            <person name="Watson M."/>
            <person name="Adriaenssens E.M."/>
            <person name="Foster-Nyarko E."/>
            <person name="Jarju S."/>
            <person name="Secka A."/>
            <person name="Antonio M."/>
            <person name="Oren A."/>
            <person name="Chaudhuri R.R."/>
            <person name="La Ragione R."/>
            <person name="Hildebrand F."/>
            <person name="Pallen M.J."/>
        </authorList>
    </citation>
    <scope>NUCLEOTIDE SEQUENCE</scope>
    <source>
        <strain evidence="1">CHK171-7178</strain>
    </source>
</reference>
<evidence type="ECO:0000313" key="2">
    <source>
        <dbReference type="Proteomes" id="UP000698173"/>
    </source>
</evidence>
<accession>A0A921KCS4</accession>
<gene>
    <name evidence="1" type="ORF">K8V56_09775</name>
</gene>
<evidence type="ECO:0000313" key="1">
    <source>
        <dbReference type="EMBL" id="HJF32050.1"/>
    </source>
</evidence>
<dbReference type="Proteomes" id="UP000698173">
    <property type="component" value="Unassembled WGS sequence"/>
</dbReference>
<dbReference type="EMBL" id="DYWT01000164">
    <property type="protein sequence ID" value="HJF32050.1"/>
    <property type="molecule type" value="Genomic_DNA"/>
</dbReference>
<organism evidence="1 2">
    <name type="scientific">Sporosarcina psychrophila</name>
    <name type="common">Bacillus psychrophilus</name>
    <dbReference type="NCBI Taxonomy" id="1476"/>
    <lineage>
        <taxon>Bacteria</taxon>
        <taxon>Bacillati</taxon>
        <taxon>Bacillota</taxon>
        <taxon>Bacilli</taxon>
        <taxon>Bacillales</taxon>
        <taxon>Caryophanaceae</taxon>
        <taxon>Sporosarcina</taxon>
    </lineage>
</organism>
<protein>
    <submittedName>
        <fullName evidence="1">Uncharacterized protein</fullName>
    </submittedName>
</protein>
<proteinExistence type="predicted"/>
<reference evidence="1" key="2">
    <citation type="submission" date="2021-09" db="EMBL/GenBank/DDBJ databases">
        <authorList>
            <person name="Gilroy R."/>
        </authorList>
    </citation>
    <scope>NUCLEOTIDE SEQUENCE</scope>
    <source>
        <strain evidence="1">CHK171-7178</strain>
    </source>
</reference>
<comment type="caution">
    <text evidence="1">The sequence shown here is derived from an EMBL/GenBank/DDBJ whole genome shotgun (WGS) entry which is preliminary data.</text>
</comment>
<name>A0A921KCS4_SPOPS</name>